<accession>A0ABT0QXZ0</accession>
<feature type="domain" description="PKD" evidence="2">
    <location>
        <begin position="87"/>
        <end position="131"/>
    </location>
</feature>
<comment type="caution">
    <text evidence="3">The sequence shown here is derived from an EMBL/GenBank/DDBJ whole genome shotgun (WGS) entry which is preliminary data.</text>
</comment>
<gene>
    <name evidence="3" type="ORF">Bequi_03965</name>
</gene>
<dbReference type="EMBL" id="JAKNCJ010000001">
    <property type="protein sequence ID" value="MCL6422547.1"/>
    <property type="molecule type" value="Genomic_DNA"/>
</dbReference>
<dbReference type="Proteomes" id="UP001203761">
    <property type="component" value="Unassembled WGS sequence"/>
</dbReference>
<feature type="region of interest" description="Disordered" evidence="1">
    <location>
        <begin position="170"/>
        <end position="201"/>
    </location>
</feature>
<reference evidence="3" key="1">
    <citation type="submission" date="2022-02" db="EMBL/GenBank/DDBJ databases">
        <authorList>
            <person name="Lee M."/>
            <person name="Kim S.-J."/>
            <person name="Jung M.-Y."/>
        </authorList>
    </citation>
    <scope>NUCLEOTIDE SEQUENCE</scope>
    <source>
        <strain evidence="3">JHP9</strain>
    </source>
</reference>
<dbReference type="SUPFAM" id="SSF49299">
    <property type="entry name" value="PKD domain"/>
    <property type="match status" value="1"/>
</dbReference>
<dbReference type="PROSITE" id="PS50093">
    <property type="entry name" value="PKD"/>
    <property type="match status" value="1"/>
</dbReference>
<sequence>MDDTVTDLGYRCVLPSGGAASAGSAPVPIVLTQSDFAALPVAPLTAHVGPPGGWLPVNMDLVLYAESSTQELDTTLLGTPVAVRAIPTSYTWDLGDGSTITTTKPGAPFPSTDVAHRYRYEGWYDVTLTTTFAGQYSVAGGPWQSIDGTIDVTSAPVAIFSKSLESRLVNPDVPADEDADPWLPPRTPLTEGPVDPDASHS</sequence>
<dbReference type="RefSeq" id="WP_249736643.1">
    <property type="nucleotide sequence ID" value="NZ_JAKNCJ010000001.1"/>
</dbReference>
<evidence type="ECO:0000313" key="4">
    <source>
        <dbReference type="Proteomes" id="UP001203761"/>
    </source>
</evidence>
<evidence type="ECO:0000313" key="3">
    <source>
        <dbReference type="EMBL" id="MCL6422547.1"/>
    </source>
</evidence>
<keyword evidence="4" id="KW-1185">Reference proteome</keyword>
<evidence type="ECO:0000259" key="2">
    <source>
        <dbReference type="PROSITE" id="PS50093"/>
    </source>
</evidence>
<dbReference type="CDD" id="cd00146">
    <property type="entry name" value="PKD"/>
    <property type="match status" value="1"/>
</dbReference>
<dbReference type="InterPro" id="IPR035986">
    <property type="entry name" value="PKD_dom_sf"/>
</dbReference>
<name>A0ABT0QXZ0_9MICO</name>
<proteinExistence type="predicted"/>
<protein>
    <submittedName>
        <fullName evidence="3">PKD domain-containing protein</fullName>
    </submittedName>
</protein>
<organism evidence="3 4">
    <name type="scientific">Brachybacterium equifaecis</name>
    <dbReference type="NCBI Taxonomy" id="2910770"/>
    <lineage>
        <taxon>Bacteria</taxon>
        <taxon>Bacillati</taxon>
        <taxon>Actinomycetota</taxon>
        <taxon>Actinomycetes</taxon>
        <taxon>Micrococcales</taxon>
        <taxon>Dermabacteraceae</taxon>
        <taxon>Brachybacterium</taxon>
    </lineage>
</organism>
<evidence type="ECO:0000256" key="1">
    <source>
        <dbReference type="SAM" id="MobiDB-lite"/>
    </source>
</evidence>
<dbReference type="InterPro" id="IPR013783">
    <property type="entry name" value="Ig-like_fold"/>
</dbReference>
<dbReference type="InterPro" id="IPR000601">
    <property type="entry name" value="PKD_dom"/>
</dbReference>
<dbReference type="Gene3D" id="2.60.40.10">
    <property type="entry name" value="Immunoglobulins"/>
    <property type="match status" value="1"/>
</dbReference>
<dbReference type="Pfam" id="PF00801">
    <property type="entry name" value="PKD"/>
    <property type="match status" value="1"/>
</dbReference>